<dbReference type="Pfam" id="PF18765">
    <property type="entry name" value="Polbeta"/>
    <property type="match status" value="1"/>
</dbReference>
<sequence length="124" mass="13818">MPSGCVNEYNFAMPTLLPQPYLSRLRQLLAAHAPDAEVWAYGSRVKGSANDTSDLDLVLRDPEDPTRPQKNLPRLTSEIADSTIPILVDVLDWARLPKGFRDEIRKAYVVISPTSHEAELIHGP</sequence>
<dbReference type="AlphaFoldDB" id="A0A450W4U8"/>
<evidence type="ECO:0000256" key="1">
    <source>
        <dbReference type="SAM" id="MobiDB-lite"/>
    </source>
</evidence>
<feature type="compositionally biased region" description="Basic and acidic residues" evidence="1">
    <location>
        <begin position="57"/>
        <end position="67"/>
    </location>
</feature>
<accession>A0A450W4U8</accession>
<evidence type="ECO:0000313" key="4">
    <source>
        <dbReference type="EMBL" id="VFK14217.1"/>
    </source>
</evidence>
<dbReference type="EMBL" id="CAADFK010000058">
    <property type="protein sequence ID" value="VFK14217.1"/>
    <property type="molecule type" value="Genomic_DNA"/>
</dbReference>
<organism evidence="3">
    <name type="scientific">Candidatus Kentrum sp. LPFa</name>
    <dbReference type="NCBI Taxonomy" id="2126335"/>
    <lineage>
        <taxon>Bacteria</taxon>
        <taxon>Pseudomonadati</taxon>
        <taxon>Pseudomonadota</taxon>
        <taxon>Gammaproteobacteria</taxon>
        <taxon>Candidatus Kentrum</taxon>
    </lineage>
</organism>
<dbReference type="CDD" id="cd05403">
    <property type="entry name" value="NT_KNTase_like"/>
    <property type="match status" value="1"/>
</dbReference>
<name>A0A450W4U8_9GAMM</name>
<feature type="domain" description="Polymerase beta nucleotidyltransferase" evidence="2">
    <location>
        <begin position="37"/>
        <end position="112"/>
    </location>
</feature>
<feature type="region of interest" description="Disordered" evidence="1">
    <location>
        <begin position="46"/>
        <end position="72"/>
    </location>
</feature>
<protein>
    <submittedName>
        <fullName evidence="3">Predicted nucleotidyltransferase</fullName>
    </submittedName>
</protein>
<gene>
    <name evidence="3" type="ORF">BECKLPF1236A_GA0070988_100647</name>
    <name evidence="4" type="ORF">BECKLPF1236B_GA0070989_10589</name>
    <name evidence="5" type="ORF">BECKLPF1236C_GA0070990_100666</name>
</gene>
<dbReference type="EMBL" id="CAADFM010000064">
    <property type="protein sequence ID" value="VFK12054.1"/>
    <property type="molecule type" value="Genomic_DNA"/>
</dbReference>
<dbReference type="EMBL" id="CAADFP010000066">
    <property type="protein sequence ID" value="VFK28504.1"/>
    <property type="molecule type" value="Genomic_DNA"/>
</dbReference>
<dbReference type="SUPFAM" id="SSF81301">
    <property type="entry name" value="Nucleotidyltransferase"/>
    <property type="match status" value="1"/>
</dbReference>
<dbReference type="GO" id="GO:0016740">
    <property type="term" value="F:transferase activity"/>
    <property type="evidence" value="ECO:0007669"/>
    <property type="project" value="UniProtKB-KW"/>
</dbReference>
<keyword evidence="3" id="KW-0808">Transferase</keyword>
<evidence type="ECO:0000313" key="5">
    <source>
        <dbReference type="EMBL" id="VFK28504.1"/>
    </source>
</evidence>
<evidence type="ECO:0000259" key="2">
    <source>
        <dbReference type="Pfam" id="PF18765"/>
    </source>
</evidence>
<evidence type="ECO:0000313" key="3">
    <source>
        <dbReference type="EMBL" id="VFK12054.1"/>
    </source>
</evidence>
<dbReference type="InterPro" id="IPR043519">
    <property type="entry name" value="NT_sf"/>
</dbReference>
<dbReference type="InterPro" id="IPR041633">
    <property type="entry name" value="Polbeta"/>
</dbReference>
<proteinExistence type="predicted"/>
<dbReference type="Gene3D" id="3.30.460.10">
    <property type="entry name" value="Beta Polymerase, domain 2"/>
    <property type="match status" value="1"/>
</dbReference>
<reference evidence="3" key="1">
    <citation type="submission" date="2019-02" db="EMBL/GenBank/DDBJ databases">
        <authorList>
            <person name="Gruber-Vodicka R. H."/>
            <person name="Seah K. B. B."/>
        </authorList>
    </citation>
    <scope>NUCLEOTIDE SEQUENCE</scope>
    <source>
        <strain evidence="3">BECK_S312</strain>
        <strain evidence="4">BECK_S313</strain>
        <strain evidence="5">BECK_S426</strain>
    </source>
</reference>